<sequence>MRIGINLLNLSQDRFGGVEQYITHLIGHMADSRENLTLFLFLKRKLKNIFPQHEKIKTIQFRKLMDSADVYDAIKNCKLDLWFCPLHRSYLPSVPVPTVATIHDVLHTEYPDFVPGGLEENNRYYEQYTASFDAVITVSDFSKGAIARQLSIPERKIHVIHLNAPAIFDQAPAKNTMKGVIQKYQLPETYAIYPSSYNPHKNHLNLLKAILILREKYNTTIPLVLTGYADKSNRVYQSVLQFIRERSLEKQVWVLGYVPPEEMPSLYWNSSFLVFPSLYEGFGIPLVEAFKTKTPIVCSNKGSIPEITDNAGLYFNPENPEEIALKMMELLNPLIRKQLSEKSSLRSRHFSWKKTAAETMKVFRGVTRN</sequence>
<dbReference type="InterPro" id="IPR001296">
    <property type="entry name" value="Glyco_trans_1"/>
</dbReference>
<evidence type="ECO:0000313" key="4">
    <source>
        <dbReference type="EMBL" id="KAB2336613.1"/>
    </source>
</evidence>
<dbReference type="PANTHER" id="PTHR46401">
    <property type="entry name" value="GLYCOSYLTRANSFERASE WBBK-RELATED"/>
    <property type="match status" value="1"/>
</dbReference>
<keyword evidence="5" id="KW-1185">Reference proteome</keyword>
<dbReference type="AlphaFoldDB" id="A0A6L3VBM4"/>
<evidence type="ECO:0000256" key="1">
    <source>
        <dbReference type="ARBA" id="ARBA00022679"/>
    </source>
</evidence>
<dbReference type="InterPro" id="IPR028098">
    <property type="entry name" value="Glyco_trans_4-like_N"/>
</dbReference>
<dbReference type="EMBL" id="WBOS01000003">
    <property type="protein sequence ID" value="KAB2336613.1"/>
    <property type="molecule type" value="Genomic_DNA"/>
</dbReference>
<dbReference type="RefSeq" id="WP_151534566.1">
    <property type="nucleotide sequence ID" value="NZ_WBOS01000003.1"/>
</dbReference>
<dbReference type="CDD" id="cd03809">
    <property type="entry name" value="GT4_MtfB-like"/>
    <property type="match status" value="1"/>
</dbReference>
<feature type="domain" description="Glycosyltransferase subfamily 4-like N-terminal" evidence="3">
    <location>
        <begin position="15"/>
        <end position="161"/>
    </location>
</feature>
<dbReference type="OrthoDB" id="9797829at2"/>
<dbReference type="Pfam" id="PF00534">
    <property type="entry name" value="Glycos_transf_1"/>
    <property type="match status" value="1"/>
</dbReference>
<accession>A0A6L3VBM4</accession>
<reference evidence="4 5" key="1">
    <citation type="journal article" date="2016" name="Antonie Van Leeuwenhoek">
        <title>Bacillus depressus sp. nov., isolated from soil of a sunflower field.</title>
        <authorList>
            <person name="Wei X."/>
            <person name="Xin D."/>
            <person name="Xin Y."/>
            <person name="Zhang H."/>
            <person name="Wang T."/>
            <person name="Zhang J."/>
        </authorList>
    </citation>
    <scope>NUCLEOTIDE SEQUENCE [LARGE SCALE GENOMIC DNA]</scope>
    <source>
        <strain evidence="4 5">BZ1</strain>
    </source>
</reference>
<protein>
    <submittedName>
        <fullName evidence="4">Glycosyltransferase family 4 protein</fullName>
    </submittedName>
</protein>
<keyword evidence="1 4" id="KW-0808">Transferase</keyword>
<dbReference type="Proteomes" id="UP000481030">
    <property type="component" value="Unassembled WGS sequence"/>
</dbReference>
<dbReference type="GO" id="GO:0016757">
    <property type="term" value="F:glycosyltransferase activity"/>
    <property type="evidence" value="ECO:0007669"/>
    <property type="project" value="InterPro"/>
</dbReference>
<dbReference type="PANTHER" id="PTHR46401:SF2">
    <property type="entry name" value="GLYCOSYLTRANSFERASE WBBK-RELATED"/>
    <property type="match status" value="1"/>
</dbReference>
<evidence type="ECO:0000259" key="3">
    <source>
        <dbReference type="Pfam" id="PF13439"/>
    </source>
</evidence>
<proteinExistence type="predicted"/>
<feature type="domain" description="Glycosyl transferase family 1" evidence="2">
    <location>
        <begin position="188"/>
        <end position="332"/>
    </location>
</feature>
<organism evidence="4 5">
    <name type="scientific">Cytobacillus depressus</name>
    <dbReference type="NCBI Taxonomy" id="1602942"/>
    <lineage>
        <taxon>Bacteria</taxon>
        <taxon>Bacillati</taxon>
        <taxon>Bacillota</taxon>
        <taxon>Bacilli</taxon>
        <taxon>Bacillales</taxon>
        <taxon>Bacillaceae</taxon>
        <taxon>Cytobacillus</taxon>
    </lineage>
</organism>
<name>A0A6L3VBM4_9BACI</name>
<dbReference type="SUPFAM" id="SSF53756">
    <property type="entry name" value="UDP-Glycosyltransferase/glycogen phosphorylase"/>
    <property type="match status" value="1"/>
</dbReference>
<comment type="caution">
    <text evidence="4">The sequence shown here is derived from an EMBL/GenBank/DDBJ whole genome shotgun (WGS) entry which is preliminary data.</text>
</comment>
<evidence type="ECO:0000259" key="2">
    <source>
        <dbReference type="Pfam" id="PF00534"/>
    </source>
</evidence>
<evidence type="ECO:0000313" key="5">
    <source>
        <dbReference type="Proteomes" id="UP000481030"/>
    </source>
</evidence>
<dbReference type="Gene3D" id="3.40.50.2000">
    <property type="entry name" value="Glycogen Phosphorylase B"/>
    <property type="match status" value="2"/>
</dbReference>
<gene>
    <name evidence="4" type="ORF">F7731_09620</name>
</gene>
<dbReference type="Pfam" id="PF13439">
    <property type="entry name" value="Glyco_transf_4"/>
    <property type="match status" value="1"/>
</dbReference>